<accession>A0A7Y0U108</accession>
<name>A0A7Y0U108_9ACTO</name>
<feature type="region of interest" description="Disordered" evidence="1">
    <location>
        <begin position="160"/>
        <end position="190"/>
    </location>
</feature>
<dbReference type="RefSeq" id="WP_169771855.1">
    <property type="nucleotide sequence ID" value="NZ_JABCUR010000004.1"/>
</dbReference>
<comment type="caution">
    <text evidence="3">The sequence shown here is derived from an EMBL/GenBank/DDBJ whole genome shotgun (WGS) entry which is preliminary data.</text>
</comment>
<proteinExistence type="predicted"/>
<reference evidence="3 4" key="1">
    <citation type="submission" date="2020-04" db="EMBL/GenBank/DDBJ databases">
        <title>Antimicrobial susceptibility and clonality of vaginal-derived multi-drug resistant Mobiluncus isolates in China.</title>
        <authorList>
            <person name="Zhang X."/>
        </authorList>
    </citation>
    <scope>NUCLEOTIDE SEQUENCE [LARGE SCALE GENOMIC DNA]</scope>
    <source>
        <strain evidence="3 4">13</strain>
    </source>
</reference>
<dbReference type="AlphaFoldDB" id="A0A7Y0U108"/>
<organism evidence="3 4">
    <name type="scientific">Mobiluncus mulieris</name>
    <dbReference type="NCBI Taxonomy" id="2052"/>
    <lineage>
        <taxon>Bacteria</taxon>
        <taxon>Bacillati</taxon>
        <taxon>Actinomycetota</taxon>
        <taxon>Actinomycetes</taxon>
        <taxon>Actinomycetales</taxon>
        <taxon>Actinomycetaceae</taxon>
        <taxon>Mobiluncus</taxon>
    </lineage>
</organism>
<evidence type="ECO:0000256" key="1">
    <source>
        <dbReference type="SAM" id="MobiDB-lite"/>
    </source>
</evidence>
<evidence type="ECO:0000256" key="2">
    <source>
        <dbReference type="SAM" id="Phobius"/>
    </source>
</evidence>
<gene>
    <name evidence="3" type="ORF">HHJ78_05405</name>
</gene>
<keyword evidence="2" id="KW-0812">Transmembrane</keyword>
<sequence length="356" mass="37172">MRLLAAVIAGWLLVNPITVGTTEASWANPAVSRCATLTAVVTRTTADMTASRSATNSSDASAARKWFAAEGNKLAASTTGYLPTDAAVPDAKPEIGDITQVSTWSKSMLKGAFSPQNALQRINMWISPVTQGGSILGVVVYTGSDQGFYPVAVPKNSTLAPRVTEGTPEPTVKPGDTRNSWGAVEPKNSHLPVKTVPPGAAYILPDLARALINGARNSQRVAVPIYDPVVDAWFVLTDDQLVAVSATARARLSGSASLGQVREAIQSWWGTAPVTRAPEALEAAVTPAPTAIWVVVAAFLGAGLVAVLIFAALQRQAKAYEEVVPLEDTELIIVPPPPPTTAVPTITVSAAEALTH</sequence>
<evidence type="ECO:0000313" key="4">
    <source>
        <dbReference type="Proteomes" id="UP000578252"/>
    </source>
</evidence>
<dbReference type="Proteomes" id="UP000578252">
    <property type="component" value="Unassembled WGS sequence"/>
</dbReference>
<evidence type="ECO:0000313" key="3">
    <source>
        <dbReference type="EMBL" id="NMW64979.1"/>
    </source>
</evidence>
<keyword evidence="2" id="KW-1133">Transmembrane helix</keyword>
<dbReference type="EMBL" id="JABCUR010000004">
    <property type="protein sequence ID" value="NMW64979.1"/>
    <property type="molecule type" value="Genomic_DNA"/>
</dbReference>
<protein>
    <submittedName>
        <fullName evidence="3">Auxin-repressed protein</fullName>
    </submittedName>
</protein>
<feature type="transmembrane region" description="Helical" evidence="2">
    <location>
        <begin position="291"/>
        <end position="313"/>
    </location>
</feature>
<keyword evidence="2" id="KW-0472">Membrane</keyword>